<accession>A0A2M9ZF83</accession>
<dbReference type="EMBL" id="NPDT01000001">
    <property type="protein sequence ID" value="PJZ67088.1"/>
    <property type="molecule type" value="Genomic_DNA"/>
</dbReference>
<comment type="caution">
    <text evidence="1">The sequence shown here is derived from an EMBL/GenBank/DDBJ whole genome shotgun (WGS) entry which is preliminary data.</text>
</comment>
<dbReference type="AlphaFoldDB" id="A0A2M9ZF83"/>
<evidence type="ECO:0000313" key="2">
    <source>
        <dbReference type="Proteomes" id="UP000231912"/>
    </source>
</evidence>
<gene>
    <name evidence="1" type="ORF">CH371_03155</name>
</gene>
<reference evidence="1 2" key="1">
    <citation type="submission" date="2017-07" db="EMBL/GenBank/DDBJ databases">
        <title>Leptospira spp. isolated from tropical soils.</title>
        <authorList>
            <person name="Thibeaux R."/>
            <person name="Iraola G."/>
            <person name="Ferres I."/>
            <person name="Bierque E."/>
            <person name="Girault D."/>
            <person name="Soupe-Gilbert M.-E."/>
            <person name="Picardeau M."/>
            <person name="Goarant C."/>
        </authorList>
    </citation>
    <scope>NUCLEOTIDE SEQUENCE [LARGE SCALE GENOMIC DNA]</scope>
    <source>
        <strain evidence="1 2">FH2-C-A2</strain>
    </source>
</reference>
<protein>
    <submittedName>
        <fullName evidence="1">Uncharacterized protein</fullName>
    </submittedName>
</protein>
<proteinExistence type="predicted"/>
<dbReference type="RefSeq" id="WP_100757638.1">
    <property type="nucleotide sequence ID" value="NZ_NPDT01000001.1"/>
</dbReference>
<evidence type="ECO:0000313" key="1">
    <source>
        <dbReference type="EMBL" id="PJZ67088.1"/>
    </source>
</evidence>
<organism evidence="1 2">
    <name type="scientific">Leptospira wolffii</name>
    <dbReference type="NCBI Taxonomy" id="409998"/>
    <lineage>
        <taxon>Bacteria</taxon>
        <taxon>Pseudomonadati</taxon>
        <taxon>Spirochaetota</taxon>
        <taxon>Spirochaetia</taxon>
        <taxon>Leptospirales</taxon>
        <taxon>Leptospiraceae</taxon>
        <taxon>Leptospira</taxon>
    </lineage>
</organism>
<sequence>MNENSSTSKRNERHCKIGVSEFSPCPSNCREFLREASWEEASNHGCLAFDKLEKFLEGTNSFSVGATAFQQASADILENFSSQSEIGFDLIRYFLSISSPEQVKSTILEMDDSLLYRIVKEDYKIFQKLRKEKKVFGTEANFLDSKAAQFWNSLPSERISKFMLYCIREKNDCTFASRFLSLMGSEVLLTLAKSIGLTVEEERELYKGLEESLYEFPIQFTALYPHLLEIFAEDPEIHIILSTMAGLVERKEFLVKAREEVLAIISETDKKNTHQAVLDYLNTLDQDAALEILSMLEEKDHIGASEKDLLSSYIKGEEGDFLLHFNRRPIYRVK</sequence>
<dbReference type="Proteomes" id="UP000231912">
    <property type="component" value="Unassembled WGS sequence"/>
</dbReference>
<name>A0A2M9ZF83_9LEPT</name>